<dbReference type="AlphaFoldDB" id="A0ABD0TP82"/>
<feature type="compositionally biased region" description="Polar residues" evidence="1">
    <location>
        <begin position="244"/>
        <end position="253"/>
    </location>
</feature>
<feature type="region of interest" description="Disordered" evidence="1">
    <location>
        <begin position="101"/>
        <end position="169"/>
    </location>
</feature>
<feature type="compositionally biased region" description="Pro residues" evidence="1">
    <location>
        <begin position="135"/>
        <end position="158"/>
    </location>
</feature>
<evidence type="ECO:0000313" key="2">
    <source>
        <dbReference type="EMBL" id="KAL0851018.1"/>
    </source>
</evidence>
<feature type="compositionally biased region" description="Pro residues" evidence="1">
    <location>
        <begin position="104"/>
        <end position="125"/>
    </location>
</feature>
<protein>
    <submittedName>
        <fullName evidence="2">Uncharacterized protein</fullName>
    </submittedName>
</protein>
<comment type="caution">
    <text evidence="2">The sequence shown here is derived from an EMBL/GenBank/DDBJ whole genome shotgun (WGS) entry which is preliminary data.</text>
</comment>
<reference evidence="2 3" key="1">
    <citation type="submission" date="2024-06" db="EMBL/GenBank/DDBJ databases">
        <title>A chromosome-level genome assembly of beet webworm, Loxostege sticticalis.</title>
        <authorList>
            <person name="Zhang Y."/>
        </authorList>
    </citation>
    <scope>NUCLEOTIDE SEQUENCE [LARGE SCALE GENOMIC DNA]</scope>
    <source>
        <strain evidence="2">AQ028</strain>
        <tissue evidence="2">Male pupae</tissue>
    </source>
</reference>
<accession>A0ABD0TP82</accession>
<sequence length="295" mass="31406">MSGRKLRAPAPPARHSSTTRRADMAALPLPARLLCLLVVGALTDPSPGRVPKVYNALITSNQNLEPSKAYPVYQPVLHDAFAFPFQPAVFYGDFPLTNGLQPLPAAPPKDPNAAPPPPPAAPAPEEPADDKPPSTKSPPAGPEPGDKPTPAPPLPPNTQSPIPLNQFGLPPQVLPLGRIDPAYNGFTQVGPFTYTYPNFRFYDPYDPFSFNPYTNLPPLYRPLPNVLEQNVPLASGKAAPSPTRPESTGSQSPETPPSEPNDLNVLNYSSKDPAIPNVPPPPLPDGGLKSEDKSA</sequence>
<name>A0ABD0TP82_LOXSC</name>
<evidence type="ECO:0000256" key="1">
    <source>
        <dbReference type="SAM" id="MobiDB-lite"/>
    </source>
</evidence>
<feature type="region of interest" description="Disordered" evidence="1">
    <location>
        <begin position="1"/>
        <end position="23"/>
    </location>
</feature>
<organism evidence="2 3">
    <name type="scientific">Loxostege sticticalis</name>
    <name type="common">Beet webworm moth</name>
    <dbReference type="NCBI Taxonomy" id="481309"/>
    <lineage>
        <taxon>Eukaryota</taxon>
        <taxon>Metazoa</taxon>
        <taxon>Ecdysozoa</taxon>
        <taxon>Arthropoda</taxon>
        <taxon>Hexapoda</taxon>
        <taxon>Insecta</taxon>
        <taxon>Pterygota</taxon>
        <taxon>Neoptera</taxon>
        <taxon>Endopterygota</taxon>
        <taxon>Lepidoptera</taxon>
        <taxon>Glossata</taxon>
        <taxon>Ditrysia</taxon>
        <taxon>Pyraloidea</taxon>
        <taxon>Crambidae</taxon>
        <taxon>Pyraustinae</taxon>
        <taxon>Loxostege</taxon>
    </lineage>
</organism>
<evidence type="ECO:0000313" key="3">
    <source>
        <dbReference type="Proteomes" id="UP001549921"/>
    </source>
</evidence>
<proteinExistence type="predicted"/>
<dbReference type="EMBL" id="JBEDNZ010000002">
    <property type="protein sequence ID" value="KAL0851018.1"/>
    <property type="molecule type" value="Genomic_DNA"/>
</dbReference>
<dbReference type="Proteomes" id="UP001549921">
    <property type="component" value="Unassembled WGS sequence"/>
</dbReference>
<feature type="region of interest" description="Disordered" evidence="1">
    <location>
        <begin position="234"/>
        <end position="295"/>
    </location>
</feature>
<gene>
    <name evidence="2" type="ORF">ABMA28_006910</name>
</gene>